<dbReference type="AlphaFoldDB" id="A0AAD6BM93"/>
<dbReference type="EMBL" id="JAPTMU010000003">
    <property type="protein sequence ID" value="KAJ4946286.1"/>
    <property type="molecule type" value="Genomic_DNA"/>
</dbReference>
<evidence type="ECO:0000313" key="2">
    <source>
        <dbReference type="Proteomes" id="UP001219934"/>
    </source>
</evidence>
<sequence length="101" mass="11627">MVLRKLWKTLRKFISSFHVTTFGFEQVRVEGHCMPPHLSRFRGYLSIGETQTYHLLPLAHRPLQVEEKGGWCINVSHGSKTGYDQSSLGLLLKKTVELLLF</sequence>
<organism evidence="1 2">
    <name type="scientific">Pogonophryne albipinna</name>
    <dbReference type="NCBI Taxonomy" id="1090488"/>
    <lineage>
        <taxon>Eukaryota</taxon>
        <taxon>Metazoa</taxon>
        <taxon>Chordata</taxon>
        <taxon>Craniata</taxon>
        <taxon>Vertebrata</taxon>
        <taxon>Euteleostomi</taxon>
        <taxon>Actinopterygii</taxon>
        <taxon>Neopterygii</taxon>
        <taxon>Teleostei</taxon>
        <taxon>Neoteleostei</taxon>
        <taxon>Acanthomorphata</taxon>
        <taxon>Eupercaria</taxon>
        <taxon>Perciformes</taxon>
        <taxon>Notothenioidei</taxon>
        <taxon>Pogonophryne</taxon>
    </lineage>
</organism>
<proteinExistence type="predicted"/>
<accession>A0AAD6BM93</accession>
<comment type="caution">
    <text evidence="1">The sequence shown here is derived from an EMBL/GenBank/DDBJ whole genome shotgun (WGS) entry which is preliminary data.</text>
</comment>
<dbReference type="Proteomes" id="UP001219934">
    <property type="component" value="Unassembled WGS sequence"/>
</dbReference>
<name>A0AAD6BM93_9TELE</name>
<protein>
    <submittedName>
        <fullName evidence="1">Uncharacterized protein</fullName>
    </submittedName>
</protein>
<reference evidence="1" key="1">
    <citation type="submission" date="2022-11" db="EMBL/GenBank/DDBJ databases">
        <title>Chromosome-level genome of Pogonophryne albipinna.</title>
        <authorList>
            <person name="Jo E."/>
        </authorList>
    </citation>
    <scope>NUCLEOTIDE SEQUENCE</scope>
    <source>
        <strain evidence="1">SGF0006</strain>
        <tissue evidence="1">Muscle</tissue>
    </source>
</reference>
<evidence type="ECO:0000313" key="1">
    <source>
        <dbReference type="EMBL" id="KAJ4946286.1"/>
    </source>
</evidence>
<gene>
    <name evidence="1" type="ORF">JOQ06_023954</name>
</gene>
<keyword evidence="2" id="KW-1185">Reference proteome</keyword>